<dbReference type="Pfam" id="PF17921">
    <property type="entry name" value="Integrase_H2C2"/>
    <property type="match status" value="1"/>
</dbReference>
<dbReference type="InterPro" id="IPR050951">
    <property type="entry name" value="Retrovirus_Pol_polyprotein"/>
</dbReference>
<feature type="domain" description="Reverse transcriptase" evidence="3">
    <location>
        <begin position="439"/>
        <end position="622"/>
    </location>
</feature>
<keyword evidence="5" id="KW-1185">Reference proteome</keyword>
<name>A0A9W3BLR0_BIOGL</name>
<dbReference type="PANTHER" id="PTHR37984">
    <property type="entry name" value="PROTEIN CBG26694"/>
    <property type="match status" value="1"/>
</dbReference>
<dbReference type="OrthoDB" id="6105237at2759"/>
<dbReference type="InterPro" id="IPR012337">
    <property type="entry name" value="RNaseH-like_sf"/>
</dbReference>
<protein>
    <submittedName>
        <fullName evidence="6">Uncharacterized protein K02A2.6-like</fullName>
    </submittedName>
</protein>
<feature type="coiled-coil region" evidence="1">
    <location>
        <begin position="575"/>
        <end position="613"/>
    </location>
</feature>
<dbReference type="Gene3D" id="1.10.340.70">
    <property type="match status" value="1"/>
</dbReference>
<dbReference type="FunFam" id="3.10.20.370:FF:000001">
    <property type="entry name" value="Retrovirus-related Pol polyprotein from transposon 17.6-like protein"/>
    <property type="match status" value="1"/>
</dbReference>
<dbReference type="SUPFAM" id="SSF50630">
    <property type="entry name" value="Acid proteases"/>
    <property type="match status" value="1"/>
</dbReference>
<dbReference type="FunFam" id="3.30.70.270:FF:000026">
    <property type="entry name" value="Transposon Ty3-G Gag-Pol polyprotein"/>
    <property type="match status" value="1"/>
</dbReference>
<accession>A0A9W3BLR0</accession>
<gene>
    <name evidence="6" type="primary">LOC129928748</name>
</gene>
<evidence type="ECO:0000256" key="1">
    <source>
        <dbReference type="SAM" id="Coils"/>
    </source>
</evidence>
<dbReference type="AlphaFoldDB" id="A0A9W3BLR0"/>
<dbReference type="Proteomes" id="UP001165740">
    <property type="component" value="Chromosome 10"/>
</dbReference>
<evidence type="ECO:0000259" key="3">
    <source>
        <dbReference type="PROSITE" id="PS50878"/>
    </source>
</evidence>
<dbReference type="CDD" id="cd09274">
    <property type="entry name" value="RNase_HI_RT_Ty3"/>
    <property type="match status" value="1"/>
</dbReference>
<proteinExistence type="predicted"/>
<evidence type="ECO:0000313" key="6">
    <source>
        <dbReference type="RefSeq" id="XP_055900509.1"/>
    </source>
</evidence>
<dbReference type="GO" id="GO:0015074">
    <property type="term" value="P:DNA integration"/>
    <property type="evidence" value="ECO:0007669"/>
    <property type="project" value="InterPro"/>
</dbReference>
<dbReference type="InterPro" id="IPR036397">
    <property type="entry name" value="RNaseH_sf"/>
</dbReference>
<feature type="region of interest" description="Disordered" evidence="2">
    <location>
        <begin position="1246"/>
        <end position="1280"/>
    </location>
</feature>
<dbReference type="GeneID" id="129928748"/>
<dbReference type="SUPFAM" id="SSF56672">
    <property type="entry name" value="DNA/RNA polymerases"/>
    <property type="match status" value="1"/>
</dbReference>
<sequence>MAANWKRFRRDWDNYEKATKLTTETEDIRVATLMTIIGSEAADVFDSFGKGQETKINEILKSFEEFYVGRTNETYERYVFNTRRQEEDENIDSYITALKKLASSCNFDKLEESLIRDRIILGVRSEHLKMKLLQDDKLTLQKCIDVCRIYERSQRQMKDIREGRNEPLDKPTIERISTSKSGPKYRKEYQQSDKGPRQSKTCKFCKGDHEYIKEKCPAWGKSCHICGGRNHFASVCKKKIYSITQSKTRSNIDSDTEEDEVTLQTEWVMAMNGPKKHRMTAVMMINNQRVRFQVDSAADVNTINEKYVCPDQIVPTSQRLTMWNKTVMEPKGKATLVTTNLKTNEKFNVEYVVVPNDLTCLLGLSTLRKMELIHINEDRFIAKVEATGNKHQNIDTLGDLGVATLKIDKTVKPKVLPCRRIPIALKEKVRAQLNSLVQRGILERITEPTEWVSQMALVEKSDGSIRICIDPQPLNKALLREHYNLTTLEDILAEMGNAKIFSKVDIQEAFWHIKLDPDSSGLTAMATPFGRYKWNRLPFGLKVSSEVFQRHLNDALEGLTGCFNVVDDIMVIGKGDTVEEARKNHEENLSKLLNRLKEKNIRLNEKKSAFRKSEIVFLGHIISQSGIKPDPNKVRAITNLKTPEDITSVRRFCGMIQYLSRFIPGLSADLQPITELTKKHKLFVWSNDCEKAFNSVKQKISNHGTLSYFDPEKKVTIQADSSQNGLGAVLLQDDKPIAYTSRSLTEPQKKWAQIEKELLAVVVALEKFDQYTYGRTIIIQNDHKPLENILNKPLSCAPKRLQSLMMRLYRYDVQYQYTKGNRLQIADTLSRDPLPEQEDFPDTSINTVGLALPDIMLDKVKDAVKIDNEMQMLKQYILNGWPDKHHIVPELKQYWSLADVLTYEDGLLMKGERIIIPRALRKEVETKLHAAHLGYDAMMRRARDAVFWPGIAARIKEIANACQPCQQSKPANQKESLIQHNEGSNPWDKVGIDLFQIFDQQYLAIVDYYSNFIEVEHLHTTTSQVVIRKLKNLFARYGVPKVCISDFGPQFSSAEFTAFMAAWGVHHLKSSPGHHQSNGKAEAAVKILKNLMKKSKESKSDAYEALLEFRNTPRQDTNLSPAQMLFGRVTRTLLPRREHPARMSQQEAAAKREKRQQSVRKHYNQTARDMKLINVGQKVFYQSPNDTTWRQGRVCRKVNERAYIVEGENGFKYQRNRRHLRPDTTNNIDFYPDRESNCTDIFPDAENECSNSPPNAENTHRYSLRPRATLQKPSRYGDYV</sequence>
<keyword evidence="1" id="KW-0175">Coiled coil</keyword>
<dbReference type="Gene3D" id="3.10.10.10">
    <property type="entry name" value="HIV Type 1 Reverse Transcriptase, subunit A, domain 1"/>
    <property type="match status" value="1"/>
</dbReference>
<dbReference type="Pfam" id="PF00078">
    <property type="entry name" value="RVT_1"/>
    <property type="match status" value="1"/>
</dbReference>
<dbReference type="InterPro" id="IPR043128">
    <property type="entry name" value="Rev_trsase/Diguanyl_cyclase"/>
</dbReference>
<feature type="domain" description="Integrase catalytic" evidence="4">
    <location>
        <begin position="982"/>
        <end position="1138"/>
    </location>
</feature>
<dbReference type="CDD" id="cd01647">
    <property type="entry name" value="RT_LTR"/>
    <property type="match status" value="1"/>
</dbReference>
<dbReference type="InterPro" id="IPR043502">
    <property type="entry name" value="DNA/RNA_pol_sf"/>
</dbReference>
<dbReference type="Pfam" id="PF17919">
    <property type="entry name" value="RT_RNaseH_2"/>
    <property type="match status" value="1"/>
</dbReference>
<dbReference type="SUPFAM" id="SSF53098">
    <property type="entry name" value="Ribonuclease H-like"/>
    <property type="match status" value="1"/>
</dbReference>
<dbReference type="FunFam" id="1.10.340.70:FF:000003">
    <property type="entry name" value="Protein CBG25708"/>
    <property type="match status" value="1"/>
</dbReference>
<dbReference type="Gene3D" id="2.40.70.10">
    <property type="entry name" value="Acid Proteases"/>
    <property type="match status" value="1"/>
</dbReference>
<evidence type="ECO:0000313" key="5">
    <source>
        <dbReference type="Proteomes" id="UP001165740"/>
    </source>
</evidence>
<dbReference type="GO" id="GO:0003676">
    <property type="term" value="F:nucleic acid binding"/>
    <property type="evidence" value="ECO:0007669"/>
    <property type="project" value="InterPro"/>
</dbReference>
<dbReference type="InterPro" id="IPR021109">
    <property type="entry name" value="Peptidase_aspartic_dom_sf"/>
</dbReference>
<feature type="region of interest" description="Disordered" evidence="2">
    <location>
        <begin position="1139"/>
        <end position="1158"/>
    </location>
</feature>
<feature type="region of interest" description="Disordered" evidence="2">
    <location>
        <begin position="174"/>
        <end position="198"/>
    </location>
</feature>
<reference evidence="6" key="1">
    <citation type="submission" date="2025-08" db="UniProtKB">
        <authorList>
            <consortium name="RefSeq"/>
        </authorList>
    </citation>
    <scope>IDENTIFICATION</scope>
</reference>
<dbReference type="Gene3D" id="3.30.70.270">
    <property type="match status" value="2"/>
</dbReference>
<organism evidence="5 6">
    <name type="scientific">Biomphalaria glabrata</name>
    <name type="common">Bloodfluke planorb</name>
    <name type="synonym">Freshwater snail</name>
    <dbReference type="NCBI Taxonomy" id="6526"/>
    <lineage>
        <taxon>Eukaryota</taxon>
        <taxon>Metazoa</taxon>
        <taxon>Spiralia</taxon>
        <taxon>Lophotrochozoa</taxon>
        <taxon>Mollusca</taxon>
        <taxon>Gastropoda</taxon>
        <taxon>Heterobranchia</taxon>
        <taxon>Euthyneura</taxon>
        <taxon>Panpulmonata</taxon>
        <taxon>Hygrophila</taxon>
        <taxon>Lymnaeoidea</taxon>
        <taxon>Planorbidae</taxon>
        <taxon>Biomphalaria</taxon>
    </lineage>
</organism>
<dbReference type="InterPro" id="IPR041588">
    <property type="entry name" value="Integrase_H2C2"/>
</dbReference>
<feature type="compositionally biased region" description="Polar residues" evidence="2">
    <location>
        <begin position="1248"/>
        <end position="1257"/>
    </location>
</feature>
<dbReference type="PANTHER" id="PTHR37984:SF8">
    <property type="entry name" value="CCHC-TYPE DOMAIN-CONTAINING PROTEIN"/>
    <property type="match status" value="1"/>
</dbReference>
<dbReference type="InterPro" id="IPR001584">
    <property type="entry name" value="Integrase_cat-core"/>
</dbReference>
<dbReference type="InterPro" id="IPR000477">
    <property type="entry name" value="RT_dom"/>
</dbReference>
<evidence type="ECO:0000256" key="2">
    <source>
        <dbReference type="SAM" id="MobiDB-lite"/>
    </source>
</evidence>
<dbReference type="RefSeq" id="XP_055900509.1">
    <property type="nucleotide sequence ID" value="XM_056044534.1"/>
</dbReference>
<evidence type="ECO:0000259" key="4">
    <source>
        <dbReference type="PROSITE" id="PS50994"/>
    </source>
</evidence>
<dbReference type="PROSITE" id="PS50994">
    <property type="entry name" value="INTEGRASE"/>
    <property type="match status" value="1"/>
</dbReference>
<dbReference type="FunFam" id="3.30.420.10:FF:000063">
    <property type="entry name" value="Retrovirus-related Pol polyprotein from transposon 297-like Protein"/>
    <property type="match status" value="1"/>
</dbReference>
<feature type="compositionally biased region" description="Basic and acidic residues" evidence="2">
    <location>
        <begin position="185"/>
        <end position="196"/>
    </location>
</feature>
<dbReference type="PROSITE" id="PS50878">
    <property type="entry name" value="RT_POL"/>
    <property type="match status" value="1"/>
</dbReference>
<dbReference type="InterPro" id="IPR041577">
    <property type="entry name" value="RT_RNaseH_2"/>
</dbReference>
<dbReference type="Pfam" id="PF00665">
    <property type="entry name" value="rve"/>
    <property type="match status" value="1"/>
</dbReference>
<dbReference type="Gene3D" id="3.30.420.10">
    <property type="entry name" value="Ribonuclease H-like superfamily/Ribonuclease H"/>
    <property type="match status" value="1"/>
</dbReference>